<comment type="caution">
    <text evidence="2">The sequence shown here is derived from an EMBL/GenBank/DDBJ whole genome shotgun (WGS) entry which is preliminary data.</text>
</comment>
<evidence type="ECO:0000256" key="1">
    <source>
        <dbReference type="SAM" id="MobiDB-lite"/>
    </source>
</evidence>
<name>A0ABQ4FKJ4_9ACTN</name>
<reference evidence="2 3" key="1">
    <citation type="submission" date="2021-01" db="EMBL/GenBank/DDBJ databases">
        <title>Whole genome shotgun sequence of Microbispora amethystogenes NBRC 101907.</title>
        <authorList>
            <person name="Komaki H."/>
            <person name="Tamura T."/>
        </authorList>
    </citation>
    <scope>NUCLEOTIDE SEQUENCE [LARGE SCALE GENOMIC DNA]</scope>
    <source>
        <strain evidence="2 3">NBRC 101907</strain>
    </source>
</reference>
<evidence type="ECO:0000313" key="2">
    <source>
        <dbReference type="EMBL" id="GIH35336.1"/>
    </source>
</evidence>
<keyword evidence="3" id="KW-1185">Reference proteome</keyword>
<feature type="region of interest" description="Disordered" evidence="1">
    <location>
        <begin position="1"/>
        <end position="55"/>
    </location>
</feature>
<evidence type="ECO:0000313" key="3">
    <source>
        <dbReference type="Proteomes" id="UP000651728"/>
    </source>
</evidence>
<dbReference type="EMBL" id="BOOB01000045">
    <property type="protein sequence ID" value="GIH35336.1"/>
    <property type="molecule type" value="Genomic_DNA"/>
</dbReference>
<organism evidence="2 3">
    <name type="scientific">Microbispora amethystogenes</name>
    <dbReference type="NCBI Taxonomy" id="1427754"/>
    <lineage>
        <taxon>Bacteria</taxon>
        <taxon>Bacillati</taxon>
        <taxon>Actinomycetota</taxon>
        <taxon>Actinomycetes</taxon>
        <taxon>Streptosporangiales</taxon>
        <taxon>Streptosporangiaceae</taxon>
        <taxon>Microbispora</taxon>
    </lineage>
</organism>
<accession>A0ABQ4FKJ4</accession>
<sequence>MKHTARRVAGRGTRVPLPATPAATTTQAGEPSRDSVKTTMKGVKARETLARSRRS</sequence>
<feature type="compositionally biased region" description="Low complexity" evidence="1">
    <location>
        <begin position="16"/>
        <end position="30"/>
    </location>
</feature>
<gene>
    <name evidence="2" type="ORF">Mam01_55000</name>
</gene>
<proteinExistence type="predicted"/>
<dbReference type="Proteomes" id="UP000651728">
    <property type="component" value="Unassembled WGS sequence"/>
</dbReference>
<protein>
    <submittedName>
        <fullName evidence="2">Uncharacterized protein</fullName>
    </submittedName>
</protein>
<feature type="compositionally biased region" description="Basic and acidic residues" evidence="1">
    <location>
        <begin position="44"/>
        <end position="55"/>
    </location>
</feature>